<keyword evidence="2" id="KW-1185">Reference proteome</keyword>
<evidence type="ECO:0000313" key="1">
    <source>
        <dbReference type="EMBL" id="KAH7952942.1"/>
    </source>
</evidence>
<organism evidence="1 2">
    <name type="scientific">Dermacentor silvarum</name>
    <name type="common">Tick</name>
    <dbReference type="NCBI Taxonomy" id="543639"/>
    <lineage>
        <taxon>Eukaryota</taxon>
        <taxon>Metazoa</taxon>
        <taxon>Ecdysozoa</taxon>
        <taxon>Arthropoda</taxon>
        <taxon>Chelicerata</taxon>
        <taxon>Arachnida</taxon>
        <taxon>Acari</taxon>
        <taxon>Parasitiformes</taxon>
        <taxon>Ixodida</taxon>
        <taxon>Ixodoidea</taxon>
        <taxon>Ixodidae</taxon>
        <taxon>Rhipicephalinae</taxon>
        <taxon>Dermacentor</taxon>
    </lineage>
</organism>
<gene>
    <name evidence="1" type="ORF">HPB49_002966</name>
</gene>
<comment type="caution">
    <text evidence="1">The sequence shown here is derived from an EMBL/GenBank/DDBJ whole genome shotgun (WGS) entry which is preliminary data.</text>
</comment>
<name>A0ACB8CVA2_DERSI</name>
<protein>
    <submittedName>
        <fullName evidence="1">Uncharacterized protein</fullName>
    </submittedName>
</protein>
<proteinExistence type="predicted"/>
<accession>A0ACB8CVA2</accession>
<dbReference type="EMBL" id="CM023473">
    <property type="protein sequence ID" value="KAH7952942.1"/>
    <property type="molecule type" value="Genomic_DNA"/>
</dbReference>
<sequence length="142" mass="15526">MSHTLCVFLESRPDVGSSMSTSCTTGKAGRSYSKPRRIVKQLGPNSFRLEDGRTWNASKLVSVPEQCQIGRNQQSPSALPTEEDPDPCGADDSQLPLQATTPTRSPPLSSSCQPPNCPSVVTSRGPSTRDRRLPSRFRDFYV</sequence>
<reference evidence="1" key="1">
    <citation type="submission" date="2020-05" db="EMBL/GenBank/DDBJ databases">
        <title>Large-scale comparative analyses of tick genomes elucidate their genetic diversity and vector capacities.</title>
        <authorList>
            <person name="Jia N."/>
            <person name="Wang J."/>
            <person name="Shi W."/>
            <person name="Du L."/>
            <person name="Sun Y."/>
            <person name="Zhan W."/>
            <person name="Jiang J."/>
            <person name="Wang Q."/>
            <person name="Zhang B."/>
            <person name="Ji P."/>
            <person name="Sakyi L.B."/>
            <person name="Cui X."/>
            <person name="Yuan T."/>
            <person name="Jiang B."/>
            <person name="Yang W."/>
            <person name="Lam T.T.-Y."/>
            <person name="Chang Q."/>
            <person name="Ding S."/>
            <person name="Wang X."/>
            <person name="Zhu J."/>
            <person name="Ruan X."/>
            <person name="Zhao L."/>
            <person name="Wei J."/>
            <person name="Que T."/>
            <person name="Du C."/>
            <person name="Cheng J."/>
            <person name="Dai P."/>
            <person name="Han X."/>
            <person name="Huang E."/>
            <person name="Gao Y."/>
            <person name="Liu J."/>
            <person name="Shao H."/>
            <person name="Ye R."/>
            <person name="Li L."/>
            <person name="Wei W."/>
            <person name="Wang X."/>
            <person name="Wang C."/>
            <person name="Yang T."/>
            <person name="Huo Q."/>
            <person name="Li W."/>
            <person name="Guo W."/>
            <person name="Chen H."/>
            <person name="Zhou L."/>
            <person name="Ni X."/>
            <person name="Tian J."/>
            <person name="Zhou Y."/>
            <person name="Sheng Y."/>
            <person name="Liu T."/>
            <person name="Pan Y."/>
            <person name="Xia L."/>
            <person name="Li J."/>
            <person name="Zhao F."/>
            <person name="Cao W."/>
        </authorList>
    </citation>
    <scope>NUCLEOTIDE SEQUENCE</scope>
    <source>
        <strain evidence="1">Dsil-2018</strain>
    </source>
</reference>
<evidence type="ECO:0000313" key="2">
    <source>
        <dbReference type="Proteomes" id="UP000821865"/>
    </source>
</evidence>
<dbReference type="Proteomes" id="UP000821865">
    <property type="component" value="Chromosome 4"/>
</dbReference>